<keyword evidence="3" id="KW-1185">Reference proteome</keyword>
<sequence length="231" mass="25216">MRRRFVLKMPTRFRVCADARLLSIVAPRAKNLGGDPIAGGRLCPAECVWHGSNQRGKYSKCRKRDKSLTFIRFTKEEIEGNMRRVLLKKRAMLEQRQMTEKGKIQDISPGDRPPLPIARPASAAPGSNLGYAEGSPGSAPKLKVKMPPRGYGCGSSPSSAGRPTAMKAPSVPAKAPPNHSQAQRGLMRALMLEDRGTRNHHMENMIGAIRALAEGIRARVDGEADEEQGPS</sequence>
<feature type="region of interest" description="Disordered" evidence="1">
    <location>
        <begin position="96"/>
        <end position="181"/>
    </location>
</feature>
<dbReference type="EMBL" id="CAUYUJ010009147">
    <property type="protein sequence ID" value="CAK0825984.1"/>
    <property type="molecule type" value="Genomic_DNA"/>
</dbReference>
<name>A0ABN9S2S4_9DINO</name>
<evidence type="ECO:0000256" key="1">
    <source>
        <dbReference type="SAM" id="MobiDB-lite"/>
    </source>
</evidence>
<proteinExistence type="predicted"/>
<reference evidence="2" key="1">
    <citation type="submission" date="2023-10" db="EMBL/GenBank/DDBJ databases">
        <authorList>
            <person name="Chen Y."/>
            <person name="Shah S."/>
            <person name="Dougan E. K."/>
            <person name="Thang M."/>
            <person name="Chan C."/>
        </authorList>
    </citation>
    <scope>NUCLEOTIDE SEQUENCE [LARGE SCALE GENOMIC DNA]</scope>
</reference>
<gene>
    <name evidence="2" type="ORF">PCOR1329_LOCUS25958</name>
</gene>
<comment type="caution">
    <text evidence="2">The sequence shown here is derived from an EMBL/GenBank/DDBJ whole genome shotgun (WGS) entry which is preliminary data.</text>
</comment>
<accession>A0ABN9S2S4</accession>
<protein>
    <submittedName>
        <fullName evidence="2">Uncharacterized protein</fullName>
    </submittedName>
</protein>
<dbReference type="Proteomes" id="UP001189429">
    <property type="component" value="Unassembled WGS sequence"/>
</dbReference>
<organism evidence="2 3">
    <name type="scientific">Prorocentrum cordatum</name>
    <dbReference type="NCBI Taxonomy" id="2364126"/>
    <lineage>
        <taxon>Eukaryota</taxon>
        <taxon>Sar</taxon>
        <taxon>Alveolata</taxon>
        <taxon>Dinophyceae</taxon>
        <taxon>Prorocentrales</taxon>
        <taxon>Prorocentraceae</taxon>
        <taxon>Prorocentrum</taxon>
    </lineage>
</organism>
<evidence type="ECO:0000313" key="2">
    <source>
        <dbReference type="EMBL" id="CAK0825984.1"/>
    </source>
</evidence>
<evidence type="ECO:0000313" key="3">
    <source>
        <dbReference type="Proteomes" id="UP001189429"/>
    </source>
</evidence>